<reference evidence="1 2" key="1">
    <citation type="journal article" date="2016" name="Mol. Biol. Evol.">
        <title>Genome-Wide Survey of Gut Fungi (Harpellales) Reveals the First Horizontally Transferred Ubiquitin Gene from a Mosquito Host.</title>
        <authorList>
            <person name="Wang Y."/>
            <person name="White M.M."/>
            <person name="Kvist S."/>
            <person name="Moncalvo J.M."/>
        </authorList>
    </citation>
    <scope>NUCLEOTIDE SEQUENCE [LARGE SCALE GENOMIC DNA]</scope>
    <source>
        <strain evidence="1 2">ALG-7-W6</strain>
    </source>
</reference>
<evidence type="ECO:0000313" key="1">
    <source>
        <dbReference type="EMBL" id="OLY80284.1"/>
    </source>
</evidence>
<dbReference type="AlphaFoldDB" id="A0A1R0GTR0"/>
<comment type="caution">
    <text evidence="1">The sequence shown here is derived from an EMBL/GenBank/DDBJ whole genome shotgun (WGS) entry which is preliminary data.</text>
</comment>
<dbReference type="Proteomes" id="UP000187455">
    <property type="component" value="Unassembled WGS sequence"/>
</dbReference>
<gene>
    <name evidence="1" type="ORF">AYI68_g5621</name>
</gene>
<sequence>SVGPDIDNITSAAAADTLCAADVTAPGTTDTALSTACEITLFTESTAPTWICLFVLTTSGPFGSSLSSATFAIAAVAVAVAPPTPAPAANTPQLIKLLKNPTATR</sequence>
<keyword evidence="2" id="KW-1185">Reference proteome</keyword>
<protein>
    <submittedName>
        <fullName evidence="1">Uncharacterized protein</fullName>
    </submittedName>
</protein>
<evidence type="ECO:0000313" key="2">
    <source>
        <dbReference type="Proteomes" id="UP000187455"/>
    </source>
</evidence>
<proteinExistence type="predicted"/>
<name>A0A1R0GTR0_9FUNG</name>
<organism evidence="1 2">
    <name type="scientific">Smittium mucronatum</name>
    <dbReference type="NCBI Taxonomy" id="133383"/>
    <lineage>
        <taxon>Eukaryota</taxon>
        <taxon>Fungi</taxon>
        <taxon>Fungi incertae sedis</taxon>
        <taxon>Zoopagomycota</taxon>
        <taxon>Kickxellomycotina</taxon>
        <taxon>Harpellomycetes</taxon>
        <taxon>Harpellales</taxon>
        <taxon>Legeriomycetaceae</taxon>
        <taxon>Smittium</taxon>
    </lineage>
</organism>
<accession>A0A1R0GTR0</accession>
<dbReference type="EMBL" id="LSSL01003601">
    <property type="protein sequence ID" value="OLY80284.1"/>
    <property type="molecule type" value="Genomic_DNA"/>
</dbReference>
<feature type="non-terminal residue" evidence="1">
    <location>
        <position position="1"/>
    </location>
</feature>